<gene>
    <name evidence="14" type="primary">TMM35</name>
    <name evidence="14" type="ORF">TR100598</name>
</gene>
<dbReference type="GO" id="GO:0051131">
    <property type="term" value="P:chaperone-mediated protein complex assembly"/>
    <property type="evidence" value="ECO:0007669"/>
    <property type="project" value="TreeGrafter"/>
</dbReference>
<keyword evidence="6" id="KW-0256">Endoplasmic reticulum</keyword>
<accession>A0A0V0J9M1</accession>
<dbReference type="PANTHER" id="PTHR13163">
    <property type="entry name" value="SPINAL CORD EXPRESSION PROTEIN 4"/>
    <property type="match status" value="1"/>
</dbReference>
<evidence type="ECO:0000256" key="7">
    <source>
        <dbReference type="ARBA" id="ARBA00022989"/>
    </source>
</evidence>
<comment type="subcellular location">
    <subcellularLocation>
        <location evidence="2">Cytoplasmic vesicle</location>
    </subcellularLocation>
    <subcellularLocation>
        <location evidence="1">Endoplasmic reticulum membrane</location>
        <topology evidence="1">Multi-pass membrane protein</topology>
    </subcellularLocation>
    <subcellularLocation>
        <location evidence="3">Peroxisome membrane</location>
        <topology evidence="3">Multi-pass membrane protein</topology>
    </subcellularLocation>
</comment>
<proteinExistence type="inferred from homology"/>
<feature type="transmembrane region" description="Helical" evidence="13">
    <location>
        <begin position="6"/>
        <end position="29"/>
    </location>
</feature>
<protein>
    <recommendedName>
        <fullName evidence="12">Novel acetylcholine receptor chaperone</fullName>
    </recommendedName>
</protein>
<dbReference type="PANTHER" id="PTHR13163:SF0">
    <property type="entry name" value="NOVEL ACETYLCHOLINE RECEPTOR CHAPERONE"/>
    <property type="match status" value="1"/>
</dbReference>
<dbReference type="GO" id="GO:0031410">
    <property type="term" value="C:cytoplasmic vesicle"/>
    <property type="evidence" value="ECO:0007669"/>
    <property type="project" value="UniProtKB-SubCell"/>
</dbReference>
<dbReference type="InterPro" id="IPR040399">
    <property type="entry name" value="TMEM35A/B"/>
</dbReference>
<dbReference type="GO" id="GO:0005789">
    <property type="term" value="C:endoplasmic reticulum membrane"/>
    <property type="evidence" value="ECO:0007669"/>
    <property type="project" value="UniProtKB-SubCell"/>
</dbReference>
<name>A0A0V0J9M1_SCHSO</name>
<evidence type="ECO:0000256" key="11">
    <source>
        <dbReference type="ARBA" id="ARBA00023329"/>
    </source>
</evidence>
<keyword evidence="9" id="KW-0576">Peroxisome</keyword>
<reference evidence="14" key="1">
    <citation type="submission" date="2016-01" db="EMBL/GenBank/DDBJ databases">
        <title>Reference transcriptome for the parasite Schistocephalus solidus: insights into the molecular evolution of parasitism.</title>
        <authorList>
            <person name="Hebert F.O."/>
            <person name="Grambauer S."/>
            <person name="Barber I."/>
            <person name="Landry C.R."/>
            <person name="Aubin-Horth N."/>
        </authorList>
    </citation>
    <scope>NUCLEOTIDE SEQUENCE</scope>
</reference>
<evidence type="ECO:0000256" key="6">
    <source>
        <dbReference type="ARBA" id="ARBA00022824"/>
    </source>
</evidence>
<keyword evidence="5 13" id="KW-0812">Transmembrane</keyword>
<dbReference type="EMBL" id="GEEE01001466">
    <property type="protein sequence ID" value="JAP61759.1"/>
    <property type="molecule type" value="Transcribed_RNA"/>
</dbReference>
<evidence type="ECO:0000256" key="3">
    <source>
        <dbReference type="ARBA" id="ARBA00004585"/>
    </source>
</evidence>
<keyword evidence="11" id="KW-0968">Cytoplasmic vesicle</keyword>
<evidence type="ECO:0000256" key="9">
    <source>
        <dbReference type="ARBA" id="ARBA00023140"/>
    </source>
</evidence>
<evidence type="ECO:0000256" key="12">
    <source>
        <dbReference type="ARBA" id="ARBA00024424"/>
    </source>
</evidence>
<keyword evidence="8 13" id="KW-0472">Membrane</keyword>
<evidence type="ECO:0000256" key="10">
    <source>
        <dbReference type="ARBA" id="ARBA00023186"/>
    </source>
</evidence>
<evidence type="ECO:0000256" key="4">
    <source>
        <dbReference type="ARBA" id="ARBA00006679"/>
    </source>
</evidence>
<sequence>MSSTALKAISVTVGIFFIFFGLIKISLVFSEQLYKEIRKAFFRYASVFPFRTWTGWTPNAHTIRRVYGGIEIISGVLMVSSQGLLCDLSNCSLFVLIFYSLYNCWALNEGMKEASHSIVLGLVLACRFVIRLQAHQKPVETVNDDEAVRRALQKELKKRMEVLHRSMVEVDGILSNSPCSLHSEPPAKAVHLHQRRPSPSRLNETPMTATLAANMEKEVKEDKKNK</sequence>
<evidence type="ECO:0000256" key="2">
    <source>
        <dbReference type="ARBA" id="ARBA00004541"/>
    </source>
</evidence>
<evidence type="ECO:0000256" key="1">
    <source>
        <dbReference type="ARBA" id="ARBA00004477"/>
    </source>
</evidence>
<organism evidence="14">
    <name type="scientific">Schistocephalus solidus</name>
    <name type="common">Tapeworm</name>
    <dbReference type="NCBI Taxonomy" id="70667"/>
    <lineage>
        <taxon>Eukaryota</taxon>
        <taxon>Metazoa</taxon>
        <taxon>Spiralia</taxon>
        <taxon>Lophotrochozoa</taxon>
        <taxon>Platyhelminthes</taxon>
        <taxon>Cestoda</taxon>
        <taxon>Eucestoda</taxon>
        <taxon>Diphyllobothriidea</taxon>
        <taxon>Diphyllobothriidae</taxon>
        <taxon>Schistocephalus</taxon>
    </lineage>
</organism>
<dbReference type="GO" id="GO:0005778">
    <property type="term" value="C:peroxisomal membrane"/>
    <property type="evidence" value="ECO:0007669"/>
    <property type="project" value="UniProtKB-SubCell"/>
</dbReference>
<evidence type="ECO:0000256" key="13">
    <source>
        <dbReference type="SAM" id="Phobius"/>
    </source>
</evidence>
<dbReference type="GO" id="GO:2000010">
    <property type="term" value="P:positive regulation of protein localization to cell surface"/>
    <property type="evidence" value="ECO:0007669"/>
    <property type="project" value="TreeGrafter"/>
</dbReference>
<dbReference type="AlphaFoldDB" id="A0A0V0J9M1"/>
<comment type="similarity">
    <text evidence="4">Belongs to the DoxX family.</text>
</comment>
<keyword evidence="10" id="KW-0143">Chaperone</keyword>
<evidence type="ECO:0000256" key="5">
    <source>
        <dbReference type="ARBA" id="ARBA00022692"/>
    </source>
</evidence>
<evidence type="ECO:0000256" key="8">
    <source>
        <dbReference type="ARBA" id="ARBA00023136"/>
    </source>
</evidence>
<evidence type="ECO:0000313" key="14">
    <source>
        <dbReference type="EMBL" id="JAP61759.1"/>
    </source>
</evidence>
<keyword evidence="7 13" id="KW-1133">Transmembrane helix</keyword>